<accession>A0ACB6R6U8</accession>
<gene>
    <name evidence="1" type="ORF">BDR25DRAFT_384187</name>
</gene>
<comment type="caution">
    <text evidence="1">The sequence shown here is derived from an EMBL/GenBank/DDBJ whole genome shotgun (WGS) entry which is preliminary data.</text>
</comment>
<reference evidence="1" key="1">
    <citation type="journal article" date="2020" name="Stud. Mycol.">
        <title>101 Dothideomycetes genomes: a test case for predicting lifestyles and emergence of pathogens.</title>
        <authorList>
            <person name="Haridas S."/>
            <person name="Albert R."/>
            <person name="Binder M."/>
            <person name="Bloem J."/>
            <person name="Labutti K."/>
            <person name="Salamov A."/>
            <person name="Andreopoulos B."/>
            <person name="Baker S."/>
            <person name="Barry K."/>
            <person name="Bills G."/>
            <person name="Bluhm B."/>
            <person name="Cannon C."/>
            <person name="Castanera R."/>
            <person name="Culley D."/>
            <person name="Daum C."/>
            <person name="Ezra D."/>
            <person name="Gonzalez J."/>
            <person name="Henrissat B."/>
            <person name="Kuo A."/>
            <person name="Liang C."/>
            <person name="Lipzen A."/>
            <person name="Lutzoni F."/>
            <person name="Magnuson J."/>
            <person name="Mondo S."/>
            <person name="Nolan M."/>
            <person name="Ohm R."/>
            <person name="Pangilinan J."/>
            <person name="Park H.-J."/>
            <person name="Ramirez L."/>
            <person name="Alfaro M."/>
            <person name="Sun H."/>
            <person name="Tritt A."/>
            <person name="Yoshinaga Y."/>
            <person name="Zwiers L.-H."/>
            <person name="Turgeon B."/>
            <person name="Goodwin S."/>
            <person name="Spatafora J."/>
            <person name="Crous P."/>
            <person name="Grigoriev I."/>
        </authorList>
    </citation>
    <scope>NUCLEOTIDE SEQUENCE</scope>
    <source>
        <strain evidence="1">ATCC 200398</strain>
    </source>
</reference>
<name>A0ACB6R6U8_9PLEO</name>
<dbReference type="EMBL" id="MU003497">
    <property type="protein sequence ID" value="KAF2474797.1"/>
    <property type="molecule type" value="Genomic_DNA"/>
</dbReference>
<sequence>MPSLPLFHSPSTFLTLTCMSIFSLLHLPLINATLTLPRILPLSLRDQQASAEYTNDKTFKNAVLNVTNTYRRLHNATAVTWNDTSAKYAQEWGNACVFKHSGGPTGENLSSGYPNLTSSLTAWYYENIQYSYTKAEFSKHTGHFTQLVWKATTTVGCSRTECNNKNDGGAPGWYVVCEYYPPGNVIGYFKENVQQEWLGKSGDLLIARILVMVVAMIHILFI</sequence>
<protein>
    <submittedName>
        <fullName evidence="1">PR-1-like protein</fullName>
    </submittedName>
</protein>
<evidence type="ECO:0000313" key="1">
    <source>
        <dbReference type="EMBL" id="KAF2474797.1"/>
    </source>
</evidence>
<keyword evidence="2" id="KW-1185">Reference proteome</keyword>
<evidence type="ECO:0000313" key="2">
    <source>
        <dbReference type="Proteomes" id="UP000799755"/>
    </source>
</evidence>
<proteinExistence type="predicted"/>
<organism evidence="1 2">
    <name type="scientific">Lindgomyces ingoldianus</name>
    <dbReference type="NCBI Taxonomy" id="673940"/>
    <lineage>
        <taxon>Eukaryota</taxon>
        <taxon>Fungi</taxon>
        <taxon>Dikarya</taxon>
        <taxon>Ascomycota</taxon>
        <taxon>Pezizomycotina</taxon>
        <taxon>Dothideomycetes</taxon>
        <taxon>Pleosporomycetidae</taxon>
        <taxon>Pleosporales</taxon>
        <taxon>Lindgomycetaceae</taxon>
        <taxon>Lindgomyces</taxon>
    </lineage>
</organism>
<dbReference type="Proteomes" id="UP000799755">
    <property type="component" value="Unassembled WGS sequence"/>
</dbReference>